<feature type="domain" description="Signal transduction histidine kinase internal region" evidence="3">
    <location>
        <begin position="435"/>
        <end position="513"/>
    </location>
</feature>
<keyword evidence="5" id="KW-1185">Reference proteome</keyword>
<dbReference type="EMBL" id="JAUDUY010000001">
    <property type="protein sequence ID" value="MDM9630026.1"/>
    <property type="molecule type" value="Genomic_DNA"/>
</dbReference>
<dbReference type="PANTHER" id="PTHR34220">
    <property type="entry name" value="SENSOR HISTIDINE KINASE YPDA"/>
    <property type="match status" value="1"/>
</dbReference>
<dbReference type="Proteomes" id="UP001174839">
    <property type="component" value="Unassembled WGS sequence"/>
</dbReference>
<dbReference type="Gene3D" id="1.25.40.10">
    <property type="entry name" value="Tetratricopeptide repeat domain"/>
    <property type="match status" value="2"/>
</dbReference>
<dbReference type="Gene3D" id="3.30.565.10">
    <property type="entry name" value="Histidine kinase-like ATPase, C-terminal domain"/>
    <property type="match status" value="1"/>
</dbReference>
<dbReference type="RefSeq" id="WP_289723391.1">
    <property type="nucleotide sequence ID" value="NZ_JAUDUY010000001.1"/>
</dbReference>
<reference evidence="4" key="1">
    <citation type="submission" date="2023-06" db="EMBL/GenBank/DDBJ databases">
        <title>Robiginitalea aurantiacus sp. nov. and Algoriphagus sediminis sp. nov., isolated from coastal sediment.</title>
        <authorList>
            <person name="Zhou Z.Y."/>
            <person name="An J."/>
            <person name="Jia Y.W."/>
            <person name="Du Z.J."/>
        </authorList>
    </citation>
    <scope>NUCLEOTIDE SEQUENCE</scope>
    <source>
        <strain evidence="4">M39</strain>
    </source>
</reference>
<dbReference type="InterPro" id="IPR050640">
    <property type="entry name" value="Bact_2-comp_sensor_kinase"/>
</dbReference>
<name>A0ABT7WAT6_9FLAO</name>
<evidence type="ECO:0000259" key="3">
    <source>
        <dbReference type="Pfam" id="PF06580"/>
    </source>
</evidence>
<dbReference type="Pfam" id="PF13424">
    <property type="entry name" value="TPR_12"/>
    <property type="match status" value="3"/>
</dbReference>
<keyword evidence="2" id="KW-1133">Transmembrane helix</keyword>
<dbReference type="PROSITE" id="PS50005">
    <property type="entry name" value="TPR"/>
    <property type="match status" value="3"/>
</dbReference>
<dbReference type="SMART" id="SM00028">
    <property type="entry name" value="TPR"/>
    <property type="match status" value="6"/>
</dbReference>
<protein>
    <submittedName>
        <fullName evidence="4">Tetratricopeptide repeat protein</fullName>
    </submittedName>
</protein>
<feature type="repeat" description="TPR" evidence="1">
    <location>
        <begin position="163"/>
        <end position="196"/>
    </location>
</feature>
<feature type="repeat" description="TPR" evidence="1">
    <location>
        <begin position="78"/>
        <end position="111"/>
    </location>
</feature>
<keyword evidence="1" id="KW-0802">TPR repeat</keyword>
<dbReference type="Pfam" id="PF06580">
    <property type="entry name" value="His_kinase"/>
    <property type="match status" value="1"/>
</dbReference>
<dbReference type="InterPro" id="IPR010559">
    <property type="entry name" value="Sig_transdc_His_kin_internal"/>
</dbReference>
<feature type="repeat" description="TPR" evidence="1">
    <location>
        <begin position="283"/>
        <end position="316"/>
    </location>
</feature>
<keyword evidence="2" id="KW-0812">Transmembrane</keyword>
<evidence type="ECO:0000256" key="1">
    <source>
        <dbReference type="PROSITE-ProRule" id="PRU00339"/>
    </source>
</evidence>
<dbReference type="InterPro" id="IPR019734">
    <property type="entry name" value="TPR_rpt"/>
</dbReference>
<dbReference type="SUPFAM" id="SSF48452">
    <property type="entry name" value="TPR-like"/>
    <property type="match status" value="2"/>
</dbReference>
<dbReference type="InterPro" id="IPR011990">
    <property type="entry name" value="TPR-like_helical_dom_sf"/>
</dbReference>
<accession>A0ABT7WAT6</accession>
<dbReference type="InterPro" id="IPR036890">
    <property type="entry name" value="HATPase_C_sf"/>
</dbReference>
<dbReference type="SUPFAM" id="SSF55874">
    <property type="entry name" value="ATPase domain of HSP90 chaperone/DNA topoisomerase II/histidine kinase"/>
    <property type="match status" value="1"/>
</dbReference>
<feature type="transmembrane region" description="Helical" evidence="2">
    <location>
        <begin position="402"/>
        <end position="420"/>
    </location>
</feature>
<keyword evidence="2" id="KW-0472">Membrane</keyword>
<dbReference type="PANTHER" id="PTHR34220:SF7">
    <property type="entry name" value="SENSOR HISTIDINE KINASE YPDA"/>
    <property type="match status" value="1"/>
</dbReference>
<comment type="caution">
    <text evidence="4">The sequence shown here is derived from an EMBL/GenBank/DDBJ whole genome shotgun (WGS) entry which is preliminary data.</text>
</comment>
<evidence type="ECO:0000313" key="5">
    <source>
        <dbReference type="Proteomes" id="UP001174839"/>
    </source>
</evidence>
<evidence type="ECO:0000256" key="2">
    <source>
        <dbReference type="SAM" id="Phobius"/>
    </source>
</evidence>
<evidence type="ECO:0000313" key="4">
    <source>
        <dbReference type="EMBL" id="MDM9630026.1"/>
    </source>
</evidence>
<proteinExistence type="predicted"/>
<organism evidence="4 5">
    <name type="scientific">Robiginitalea aurantiaca</name>
    <dbReference type="NCBI Taxonomy" id="3056915"/>
    <lineage>
        <taxon>Bacteria</taxon>
        <taxon>Pseudomonadati</taxon>
        <taxon>Bacteroidota</taxon>
        <taxon>Flavobacteriia</taxon>
        <taxon>Flavobacteriales</taxon>
        <taxon>Flavobacteriaceae</taxon>
        <taxon>Robiginitalea</taxon>
    </lineage>
</organism>
<gene>
    <name evidence="4" type="ORF">QU605_00990</name>
</gene>
<sequence length="643" mass="74095">MLRLPHRICFLIFGLSLLVGSAQDVPDDFLRVVDSVLTEKPKTYKGFDGFLRPYRRDSVLMTYFIEKSEKALFYDGLSYSYNQLGTLYRNISQYGRAIEFHEKALNAARESGNIELRIYSLNMLGVVYRRLDAIKTALDYNQEALRLAESIENPSTGIQRSKNVSLNSIGNIYQALEQYDIALEHYRQSFRLEEALGNKLGMAINLQNSGECLEAQGKLEEALQSFQRSLLFNTEIDSERGKAICGNSISRIYIIQERYEDAIELLNANMPMALQTKDQHIIAPAYNNLGWAHLKMGNWNLAETNLRKGLDIARENQLLRGVCESYERLSELESERGNFKTALEYFRESDKYRRQVTNDVNIKYVNDVIFRYESEKQKEVAQRLRQENEIVNLKLRRNRNTLLVGALLLVLLSLILYTIFRQNKLNNEKKVLALEQSRLRSQMNPHFLFNSLNSIKHFIINNEQKNAIRYLNKFSKLVRKILDASSEKDISLQEELETVDLYMKIENTRFNDEIDFKIEVAPDINPAAIKTPSLVLQPFLENALWHGLSSKKGEKIIRLKVTRSSPDYIEITIRDNGIGREASEKLNLQKTLERKSVGIPITRERLINFSRVYQNSFDLSITDVIGADGKVAGTEVVLRIPTV</sequence>